<evidence type="ECO:0000259" key="10">
    <source>
        <dbReference type="PROSITE" id="PS52029"/>
    </source>
</evidence>
<dbReference type="AlphaFoldDB" id="A0A2R8B6M4"/>
<evidence type="ECO:0000256" key="3">
    <source>
        <dbReference type="ARBA" id="ARBA00022676"/>
    </source>
</evidence>
<dbReference type="Pfam" id="PF03734">
    <property type="entry name" value="YkuD"/>
    <property type="match status" value="1"/>
</dbReference>
<dbReference type="GO" id="GO:0071555">
    <property type="term" value="P:cell wall organization"/>
    <property type="evidence" value="ECO:0007669"/>
    <property type="project" value="UniProtKB-UniRule"/>
</dbReference>
<evidence type="ECO:0000256" key="6">
    <source>
        <dbReference type="ARBA" id="ARBA00022960"/>
    </source>
</evidence>
<dbReference type="GO" id="GO:0018104">
    <property type="term" value="P:peptidoglycan-protein cross-linking"/>
    <property type="evidence" value="ECO:0007669"/>
    <property type="project" value="TreeGrafter"/>
</dbReference>
<dbReference type="GO" id="GO:0071972">
    <property type="term" value="F:peptidoglycan L,D-transpeptidase activity"/>
    <property type="evidence" value="ECO:0007669"/>
    <property type="project" value="TreeGrafter"/>
</dbReference>
<evidence type="ECO:0000256" key="2">
    <source>
        <dbReference type="ARBA" id="ARBA00005992"/>
    </source>
</evidence>
<dbReference type="GO" id="GO:0008360">
    <property type="term" value="P:regulation of cell shape"/>
    <property type="evidence" value="ECO:0007669"/>
    <property type="project" value="UniProtKB-UniRule"/>
</dbReference>
<dbReference type="OrthoDB" id="9795305at2"/>
<comment type="pathway">
    <text evidence="1 9">Cell wall biogenesis; peptidoglycan biosynthesis.</text>
</comment>
<evidence type="ECO:0000313" key="12">
    <source>
        <dbReference type="Proteomes" id="UP000244924"/>
    </source>
</evidence>
<dbReference type="InterPro" id="IPR005490">
    <property type="entry name" value="LD_TPept_cat_dom"/>
</dbReference>
<evidence type="ECO:0000313" key="11">
    <source>
        <dbReference type="EMBL" id="SPH18257.1"/>
    </source>
</evidence>
<evidence type="ECO:0000256" key="9">
    <source>
        <dbReference type="PROSITE-ProRule" id="PRU01373"/>
    </source>
</evidence>
<dbReference type="InterPro" id="IPR050979">
    <property type="entry name" value="LD-transpeptidase"/>
</dbReference>
<dbReference type="CDD" id="cd16913">
    <property type="entry name" value="YkuD_like"/>
    <property type="match status" value="1"/>
</dbReference>
<accession>A0A2R8B6M4</accession>
<evidence type="ECO:0000256" key="8">
    <source>
        <dbReference type="ARBA" id="ARBA00023316"/>
    </source>
</evidence>
<dbReference type="GO" id="GO:0005576">
    <property type="term" value="C:extracellular region"/>
    <property type="evidence" value="ECO:0007669"/>
    <property type="project" value="TreeGrafter"/>
</dbReference>
<protein>
    <submittedName>
        <fullName evidence="11">Putative L,D-transpeptidase ErfK/SrfK</fullName>
        <ecNumber evidence="11">2.-.-.-</ecNumber>
    </submittedName>
</protein>
<dbReference type="RefSeq" id="WP_108852609.1">
    <property type="nucleotide sequence ID" value="NZ_OMOQ01000001.1"/>
</dbReference>
<feature type="domain" description="L,D-TPase catalytic" evidence="10">
    <location>
        <begin position="49"/>
        <end position="187"/>
    </location>
</feature>
<dbReference type="Proteomes" id="UP000244924">
    <property type="component" value="Unassembled WGS sequence"/>
</dbReference>
<keyword evidence="4 11" id="KW-0808">Transferase</keyword>
<keyword evidence="8 9" id="KW-0961">Cell wall biogenesis/degradation</keyword>
<dbReference type="EC" id="2.-.-.-" evidence="11"/>
<feature type="active site" description="Nucleophile" evidence="9">
    <location>
        <position position="163"/>
    </location>
</feature>
<dbReference type="PANTHER" id="PTHR30582:SF24">
    <property type="entry name" value="L,D-TRANSPEPTIDASE ERFK_SRFK-RELATED"/>
    <property type="match status" value="1"/>
</dbReference>
<evidence type="ECO:0000256" key="1">
    <source>
        <dbReference type="ARBA" id="ARBA00004752"/>
    </source>
</evidence>
<gene>
    <name evidence="11" type="primary">erfK_1</name>
    <name evidence="11" type="ORF">DEA8626_01789</name>
</gene>
<keyword evidence="5" id="KW-0378">Hydrolase</keyword>
<name>A0A2R8B6M4_9RHOB</name>
<dbReference type="Gene3D" id="2.40.440.10">
    <property type="entry name" value="L,D-transpeptidase catalytic domain-like"/>
    <property type="match status" value="1"/>
</dbReference>
<proteinExistence type="inferred from homology"/>
<dbReference type="PANTHER" id="PTHR30582">
    <property type="entry name" value="L,D-TRANSPEPTIDASE"/>
    <property type="match status" value="1"/>
</dbReference>
<sequence>MQRRMFLGAAAAWAGGATIGRAHSAATPYILPPEHLPRVVPIRATFVPFEIHVLPSQFALYWTLPDAKAIRYTVGIGRPGLCEADEFYIGAKKEWPSWTPTPQMIEREPERYAQFADGVAGGIDNPLGARALYLFQPGRGDTMLRIHGTNDPTTIGRAVSNGCARLVNDQITELYERVPLGTRVILYSQA</sequence>
<keyword evidence="7 9" id="KW-0573">Peptidoglycan synthesis</keyword>
<evidence type="ECO:0000256" key="4">
    <source>
        <dbReference type="ARBA" id="ARBA00022679"/>
    </source>
</evidence>
<dbReference type="EMBL" id="OMOQ01000001">
    <property type="protein sequence ID" value="SPH18257.1"/>
    <property type="molecule type" value="Genomic_DNA"/>
</dbReference>
<dbReference type="GO" id="GO:0016757">
    <property type="term" value="F:glycosyltransferase activity"/>
    <property type="evidence" value="ECO:0007669"/>
    <property type="project" value="UniProtKB-KW"/>
</dbReference>
<feature type="active site" description="Proton donor/acceptor" evidence="9">
    <location>
        <position position="147"/>
    </location>
</feature>
<keyword evidence="6 9" id="KW-0133">Cell shape</keyword>
<dbReference type="InterPro" id="IPR038063">
    <property type="entry name" value="Transpep_catalytic_dom"/>
</dbReference>
<keyword evidence="3" id="KW-0328">Glycosyltransferase</keyword>
<dbReference type="UniPathway" id="UPA00219"/>
<evidence type="ECO:0000256" key="5">
    <source>
        <dbReference type="ARBA" id="ARBA00022801"/>
    </source>
</evidence>
<organism evidence="11 12">
    <name type="scientific">Albidovulum aquaemixtae</name>
    <dbReference type="NCBI Taxonomy" id="1542388"/>
    <lineage>
        <taxon>Bacteria</taxon>
        <taxon>Pseudomonadati</taxon>
        <taxon>Pseudomonadota</taxon>
        <taxon>Alphaproteobacteria</taxon>
        <taxon>Rhodobacterales</taxon>
        <taxon>Paracoccaceae</taxon>
        <taxon>Albidovulum</taxon>
    </lineage>
</organism>
<reference evidence="11 12" key="1">
    <citation type="submission" date="2018-03" db="EMBL/GenBank/DDBJ databases">
        <authorList>
            <person name="Keele B.F."/>
        </authorList>
    </citation>
    <scope>NUCLEOTIDE SEQUENCE [LARGE SCALE GENOMIC DNA]</scope>
    <source>
        <strain evidence="11 12">CECT 8626</strain>
    </source>
</reference>
<dbReference type="SUPFAM" id="SSF141523">
    <property type="entry name" value="L,D-transpeptidase catalytic domain-like"/>
    <property type="match status" value="1"/>
</dbReference>
<keyword evidence="12" id="KW-1185">Reference proteome</keyword>
<comment type="similarity">
    <text evidence="2">Belongs to the YkuD family.</text>
</comment>
<dbReference type="PROSITE" id="PS52029">
    <property type="entry name" value="LD_TPASE"/>
    <property type="match status" value="1"/>
</dbReference>
<evidence type="ECO:0000256" key="7">
    <source>
        <dbReference type="ARBA" id="ARBA00022984"/>
    </source>
</evidence>